<feature type="domain" description="Smr" evidence="1">
    <location>
        <begin position="20"/>
        <end position="94"/>
    </location>
</feature>
<evidence type="ECO:0000259" key="1">
    <source>
        <dbReference type="PROSITE" id="PS50828"/>
    </source>
</evidence>
<dbReference type="SMART" id="SM00463">
    <property type="entry name" value="SMR"/>
    <property type="match status" value="1"/>
</dbReference>
<accession>A0A0G1PIF6</accession>
<dbReference type="EMBL" id="LCMG01000015">
    <property type="protein sequence ID" value="KKU32551.1"/>
    <property type="molecule type" value="Genomic_DNA"/>
</dbReference>
<protein>
    <submittedName>
        <fullName evidence="2">MutS2 protein</fullName>
    </submittedName>
</protein>
<dbReference type="Pfam" id="PF01713">
    <property type="entry name" value="Smr"/>
    <property type="match status" value="1"/>
</dbReference>
<sequence>MEEDTSVLLWAAEEGDVPILDLHGMRGVEARHVLESFLHHHYLQGERVVRIVHGRGDGILRQEVHHLLSHIHFVDQFQDATHPALVGAVTVALFYSSQSK</sequence>
<comment type="caution">
    <text evidence="2">The sequence shown here is derived from an EMBL/GenBank/DDBJ whole genome shotgun (WGS) entry which is preliminary data.</text>
</comment>
<evidence type="ECO:0000313" key="2">
    <source>
        <dbReference type="EMBL" id="KKU32551.1"/>
    </source>
</evidence>
<proteinExistence type="predicted"/>
<dbReference type="AlphaFoldDB" id="A0A0G1PIF6"/>
<gene>
    <name evidence="2" type="ORF">UX45_C0015G0013</name>
</gene>
<dbReference type="InterPro" id="IPR036063">
    <property type="entry name" value="Smr_dom_sf"/>
</dbReference>
<reference evidence="2 3" key="1">
    <citation type="journal article" date="2015" name="Nature">
        <title>rRNA introns, odd ribosomes, and small enigmatic genomes across a large radiation of phyla.</title>
        <authorList>
            <person name="Brown C.T."/>
            <person name="Hug L.A."/>
            <person name="Thomas B.C."/>
            <person name="Sharon I."/>
            <person name="Castelle C.J."/>
            <person name="Singh A."/>
            <person name="Wilkins M.J."/>
            <person name="Williams K.H."/>
            <person name="Banfield J.F."/>
        </authorList>
    </citation>
    <scope>NUCLEOTIDE SEQUENCE [LARGE SCALE GENOMIC DNA]</scope>
</reference>
<evidence type="ECO:0000313" key="3">
    <source>
        <dbReference type="Proteomes" id="UP000034705"/>
    </source>
</evidence>
<dbReference type="PROSITE" id="PS50828">
    <property type="entry name" value="SMR"/>
    <property type="match status" value="1"/>
</dbReference>
<name>A0A0G1PIF6_9BACT</name>
<dbReference type="Gene3D" id="3.30.1370.110">
    <property type="match status" value="1"/>
</dbReference>
<dbReference type="InterPro" id="IPR002625">
    <property type="entry name" value="Smr_dom"/>
</dbReference>
<organism evidence="2 3">
    <name type="scientific">Candidatus Uhrbacteria bacterium GW2011_GWF2_46_218</name>
    <dbReference type="NCBI Taxonomy" id="1619001"/>
    <lineage>
        <taxon>Bacteria</taxon>
        <taxon>Candidatus Uhriibacteriota</taxon>
    </lineage>
</organism>
<dbReference type="Proteomes" id="UP000034705">
    <property type="component" value="Unassembled WGS sequence"/>
</dbReference>
<dbReference type="SUPFAM" id="SSF160443">
    <property type="entry name" value="SMR domain-like"/>
    <property type="match status" value="1"/>
</dbReference>